<dbReference type="CDD" id="cd12148">
    <property type="entry name" value="fungal_TF_MHR"/>
    <property type="match status" value="1"/>
</dbReference>
<keyword evidence="5" id="KW-0539">Nucleus</keyword>
<feature type="compositionally biased region" description="Low complexity" evidence="6">
    <location>
        <begin position="829"/>
        <end position="860"/>
    </location>
</feature>
<keyword evidence="1" id="KW-0479">Metal-binding</keyword>
<dbReference type="PROSITE" id="PS00463">
    <property type="entry name" value="ZN2_CY6_FUNGAL_1"/>
    <property type="match status" value="1"/>
</dbReference>
<evidence type="ECO:0000256" key="3">
    <source>
        <dbReference type="ARBA" id="ARBA00023125"/>
    </source>
</evidence>
<feature type="region of interest" description="Disordered" evidence="6">
    <location>
        <begin position="264"/>
        <end position="288"/>
    </location>
</feature>
<dbReference type="InterPro" id="IPR007219">
    <property type="entry name" value="XnlR_reg_dom"/>
</dbReference>
<organism evidence="8 9">
    <name type="scientific">Cerrena zonata</name>
    <dbReference type="NCBI Taxonomy" id="2478898"/>
    <lineage>
        <taxon>Eukaryota</taxon>
        <taxon>Fungi</taxon>
        <taxon>Dikarya</taxon>
        <taxon>Basidiomycota</taxon>
        <taxon>Agaricomycotina</taxon>
        <taxon>Agaricomycetes</taxon>
        <taxon>Polyporales</taxon>
        <taxon>Cerrenaceae</taxon>
        <taxon>Cerrena</taxon>
    </lineage>
</organism>
<name>A0AAW0GUP6_9APHY</name>
<evidence type="ECO:0000256" key="5">
    <source>
        <dbReference type="ARBA" id="ARBA00023242"/>
    </source>
</evidence>
<feature type="region of interest" description="Disordered" evidence="6">
    <location>
        <begin position="797"/>
        <end position="892"/>
    </location>
</feature>
<dbReference type="PROSITE" id="PS50048">
    <property type="entry name" value="ZN2_CY6_FUNGAL_2"/>
    <property type="match status" value="1"/>
</dbReference>
<evidence type="ECO:0000313" key="9">
    <source>
        <dbReference type="Proteomes" id="UP001385951"/>
    </source>
</evidence>
<dbReference type="Pfam" id="PF00172">
    <property type="entry name" value="Zn_clus"/>
    <property type="match status" value="1"/>
</dbReference>
<dbReference type="EMBL" id="JASBNA010000003">
    <property type="protein sequence ID" value="KAK7693747.1"/>
    <property type="molecule type" value="Genomic_DNA"/>
</dbReference>
<feature type="compositionally biased region" description="Gly residues" evidence="6">
    <location>
        <begin position="988"/>
        <end position="998"/>
    </location>
</feature>
<dbReference type="Gene3D" id="4.10.240.10">
    <property type="entry name" value="Zn(2)-C6 fungal-type DNA-binding domain"/>
    <property type="match status" value="1"/>
</dbReference>
<dbReference type="CDD" id="cd00067">
    <property type="entry name" value="GAL4"/>
    <property type="match status" value="1"/>
</dbReference>
<dbReference type="AlphaFoldDB" id="A0AAW0GUP6"/>
<keyword evidence="4" id="KW-0804">Transcription</keyword>
<dbReference type="SMART" id="SM00906">
    <property type="entry name" value="Fungal_trans"/>
    <property type="match status" value="1"/>
</dbReference>
<feature type="compositionally biased region" description="Basic residues" evidence="6">
    <location>
        <begin position="42"/>
        <end position="55"/>
    </location>
</feature>
<dbReference type="InterPro" id="IPR001138">
    <property type="entry name" value="Zn2Cys6_DnaBD"/>
</dbReference>
<feature type="compositionally biased region" description="Low complexity" evidence="6">
    <location>
        <begin position="1"/>
        <end position="29"/>
    </location>
</feature>
<evidence type="ECO:0000259" key="7">
    <source>
        <dbReference type="PROSITE" id="PS50048"/>
    </source>
</evidence>
<proteinExistence type="predicted"/>
<dbReference type="SUPFAM" id="SSF57701">
    <property type="entry name" value="Zn2/Cys6 DNA-binding domain"/>
    <property type="match status" value="1"/>
</dbReference>
<dbReference type="Pfam" id="PF04082">
    <property type="entry name" value="Fungal_trans"/>
    <property type="match status" value="1"/>
</dbReference>
<keyword evidence="9" id="KW-1185">Reference proteome</keyword>
<evidence type="ECO:0000256" key="1">
    <source>
        <dbReference type="ARBA" id="ARBA00022723"/>
    </source>
</evidence>
<evidence type="ECO:0000256" key="6">
    <source>
        <dbReference type="SAM" id="MobiDB-lite"/>
    </source>
</evidence>
<feature type="region of interest" description="Disordered" evidence="6">
    <location>
        <begin position="171"/>
        <end position="211"/>
    </location>
</feature>
<dbReference type="InterPro" id="IPR036864">
    <property type="entry name" value="Zn2-C6_fun-type_DNA-bd_sf"/>
</dbReference>
<dbReference type="GO" id="GO:0003677">
    <property type="term" value="F:DNA binding"/>
    <property type="evidence" value="ECO:0007669"/>
    <property type="project" value="UniProtKB-KW"/>
</dbReference>
<evidence type="ECO:0000313" key="8">
    <source>
        <dbReference type="EMBL" id="KAK7693747.1"/>
    </source>
</evidence>
<keyword evidence="2" id="KW-0805">Transcription regulation</keyword>
<evidence type="ECO:0000256" key="4">
    <source>
        <dbReference type="ARBA" id="ARBA00023163"/>
    </source>
</evidence>
<keyword evidence="3" id="KW-0238">DNA-binding</keyword>
<dbReference type="SMART" id="SM00066">
    <property type="entry name" value="GAL4"/>
    <property type="match status" value="1"/>
</dbReference>
<accession>A0AAW0GUP6</accession>
<dbReference type="PANTHER" id="PTHR31668">
    <property type="entry name" value="GLUCOSE TRANSPORT TRANSCRIPTION REGULATOR RGT1-RELATED-RELATED"/>
    <property type="match status" value="1"/>
</dbReference>
<feature type="compositionally biased region" description="Polar residues" evidence="6">
    <location>
        <begin position="861"/>
        <end position="870"/>
    </location>
</feature>
<feature type="region of interest" description="Disordered" evidence="6">
    <location>
        <begin position="959"/>
        <end position="998"/>
    </location>
</feature>
<feature type="region of interest" description="Disordered" evidence="6">
    <location>
        <begin position="1"/>
        <end position="144"/>
    </location>
</feature>
<sequence>MSSNPSNPNPTDSISSDGKGGPPSSQSGQTQTRDAESTPQPKKARKATSTRKQSKKQTQGPATLRPDPSPPPEDHSSRLSNVRDQPQQQSPPQPRFTAHLQQPLLPGPPAYPILTTGYPMTGHPHPYGTPSPYAHPGTPVNGQATHAAIPQYPYAVHHAAYSQYPPYPQYSPAAQLANGKGNSTDDTGPSGSQNTSPTTAQEPKKRTKTQRACDSCRSRKIRCDILSETDPPKCQHCNQYGFECTFFLPISETRFKKKKLEEEAAAAADKDNDRSTHSPHVEQSKNGEVKVYGPTSAAFLLHSAAMISSRTYETYDMRYHHTWDVSANGDGIIQVNEPQKGELQLSLPKPNDLRIEREVVEKLLNAYFTDVAPLLPVVKQAEFLATNPPPAVLLYSMCLVAATRRDVPQAVFDSIRYAVNSLIKAEDVLSTASTVNVQTLMILSMSGDCHSQSVPNALSALWIRLGAGIRMAQDLGLHRAEAVKQNIELRRRLWGICVIHDRWVSVTYGHPHMIDVQDCDARLPSSGDPQDLYLDELVRLSVILGRVQKAIYTPAGLNVTNDEALYTLLNNLETWKKNLPDDLQFRGPESPRNAGILFIFYAAVNMLFWRVFMRISYSCPAHLKFCLTVEKWTELVQMTGDAIDWLDANDRIYDIWLLIAYCATSCALVQYHTWARRRDPEAQAKLKKLRDCVRKWEGALSPDHMSARRKTAEIIALLYEATQGPQQPVEPPVLNPTGGVKGKPATGSLVFTKDPSRPGGGVFVARERPSDDLVRELPEGTIISATGETITAAVSNVRTPNDDVSMSLPADASSSSSPAAYGGNNWTWSSTSGHAHGGSATASPQQQHQQHQHQQQQQQQASSSSTSMVNLTPIGGNGSGGNNYQNMNPALNTAVSGGPENVQILNMLDYAPQGNPVQTLQVTDQVTDPGFFTSIPASMYDYNQWESFFSRFGTNLTQFPSQQNQQQQTAQQAPAQYSHQQYSRPSGGTSGGGMGSGI</sequence>
<gene>
    <name evidence="8" type="ORF">QCA50_003319</name>
</gene>
<comment type="caution">
    <text evidence="8">The sequence shown here is derived from an EMBL/GenBank/DDBJ whole genome shotgun (WGS) entry which is preliminary data.</text>
</comment>
<feature type="domain" description="Zn(2)-C6 fungal-type" evidence="7">
    <location>
        <begin position="212"/>
        <end position="246"/>
    </location>
</feature>
<feature type="compositionally biased region" description="Basic and acidic residues" evidence="6">
    <location>
        <begin position="268"/>
        <end position="288"/>
    </location>
</feature>
<dbReference type="GO" id="GO:0008270">
    <property type="term" value="F:zinc ion binding"/>
    <property type="evidence" value="ECO:0007669"/>
    <property type="project" value="InterPro"/>
</dbReference>
<dbReference type="GO" id="GO:0000981">
    <property type="term" value="F:DNA-binding transcription factor activity, RNA polymerase II-specific"/>
    <property type="evidence" value="ECO:0007669"/>
    <property type="project" value="InterPro"/>
</dbReference>
<feature type="compositionally biased region" description="Low complexity" evidence="6">
    <location>
        <begin position="805"/>
        <end position="820"/>
    </location>
</feature>
<dbReference type="GO" id="GO:0006351">
    <property type="term" value="P:DNA-templated transcription"/>
    <property type="evidence" value="ECO:0007669"/>
    <property type="project" value="InterPro"/>
</dbReference>
<dbReference type="Proteomes" id="UP001385951">
    <property type="component" value="Unassembled WGS sequence"/>
</dbReference>
<feature type="compositionally biased region" description="Low complexity" evidence="6">
    <location>
        <begin position="962"/>
        <end position="976"/>
    </location>
</feature>
<evidence type="ECO:0000256" key="2">
    <source>
        <dbReference type="ARBA" id="ARBA00023015"/>
    </source>
</evidence>
<protein>
    <recommendedName>
        <fullName evidence="7">Zn(2)-C6 fungal-type domain-containing protein</fullName>
    </recommendedName>
</protein>
<dbReference type="PANTHER" id="PTHR31668:SF26">
    <property type="entry name" value="GLUCOSE TRANSPORT TRANSCRIPTION REGULATOR RGT1-RELATED"/>
    <property type="match status" value="1"/>
</dbReference>
<dbReference type="InterPro" id="IPR050797">
    <property type="entry name" value="Carb_Metab_Trans_Reg"/>
</dbReference>
<reference evidence="8 9" key="1">
    <citation type="submission" date="2022-09" db="EMBL/GenBank/DDBJ databases">
        <authorList>
            <person name="Palmer J.M."/>
        </authorList>
    </citation>
    <scope>NUCLEOTIDE SEQUENCE [LARGE SCALE GENOMIC DNA]</scope>
    <source>
        <strain evidence="8 9">DSM 7382</strain>
    </source>
</reference>
<feature type="compositionally biased region" description="Polar residues" evidence="6">
    <location>
        <begin position="180"/>
        <end position="201"/>
    </location>
</feature>